<dbReference type="AlphaFoldDB" id="A0AAD7A1W2"/>
<dbReference type="EMBL" id="JARIHO010000018">
    <property type="protein sequence ID" value="KAJ7347829.1"/>
    <property type="molecule type" value="Genomic_DNA"/>
</dbReference>
<evidence type="ECO:0000313" key="3">
    <source>
        <dbReference type="Proteomes" id="UP001218218"/>
    </source>
</evidence>
<proteinExistence type="predicted"/>
<feature type="region of interest" description="Disordered" evidence="1">
    <location>
        <begin position="118"/>
        <end position="139"/>
    </location>
</feature>
<sequence>MYSRGNQINDDLPLARHSSLLHSCLADGPHHRNIPIRTRGTYVEGKRGHTSPGSSRRHQHHRRKRRRSVLHRSVDGGSFLDPKAESNPSSFAFIFEGHLTRATAGGVGGKGAGGGCTVWRAGDASTQQRDIDGRDETEPTHVDRAVEAETPSGSEQGSAQGCTNSFHRWMRRRAPTVGTVAAGWTTKERTEGCAQPVWRG</sequence>
<evidence type="ECO:0000313" key="2">
    <source>
        <dbReference type="EMBL" id="KAJ7347829.1"/>
    </source>
</evidence>
<protein>
    <submittedName>
        <fullName evidence="2">Uncharacterized protein</fullName>
    </submittedName>
</protein>
<accession>A0AAD7A1W2</accession>
<comment type="caution">
    <text evidence="2">The sequence shown here is derived from an EMBL/GenBank/DDBJ whole genome shotgun (WGS) entry which is preliminary data.</text>
</comment>
<feature type="region of interest" description="Disordered" evidence="1">
    <location>
        <begin position="25"/>
        <end position="83"/>
    </location>
</feature>
<gene>
    <name evidence="2" type="ORF">DFH08DRAFT_808604</name>
</gene>
<evidence type="ECO:0000256" key="1">
    <source>
        <dbReference type="SAM" id="MobiDB-lite"/>
    </source>
</evidence>
<name>A0AAD7A1W2_9AGAR</name>
<dbReference type="Proteomes" id="UP001218218">
    <property type="component" value="Unassembled WGS sequence"/>
</dbReference>
<feature type="compositionally biased region" description="Basic and acidic residues" evidence="1">
    <location>
        <begin position="129"/>
        <end position="139"/>
    </location>
</feature>
<organism evidence="2 3">
    <name type="scientific">Mycena albidolilacea</name>
    <dbReference type="NCBI Taxonomy" id="1033008"/>
    <lineage>
        <taxon>Eukaryota</taxon>
        <taxon>Fungi</taxon>
        <taxon>Dikarya</taxon>
        <taxon>Basidiomycota</taxon>
        <taxon>Agaricomycotina</taxon>
        <taxon>Agaricomycetes</taxon>
        <taxon>Agaricomycetidae</taxon>
        <taxon>Agaricales</taxon>
        <taxon>Marasmiineae</taxon>
        <taxon>Mycenaceae</taxon>
        <taxon>Mycena</taxon>
    </lineage>
</organism>
<reference evidence="2" key="1">
    <citation type="submission" date="2023-03" db="EMBL/GenBank/DDBJ databases">
        <title>Massive genome expansion in bonnet fungi (Mycena s.s.) driven by repeated elements and novel gene families across ecological guilds.</title>
        <authorList>
            <consortium name="Lawrence Berkeley National Laboratory"/>
            <person name="Harder C.B."/>
            <person name="Miyauchi S."/>
            <person name="Viragh M."/>
            <person name="Kuo A."/>
            <person name="Thoen E."/>
            <person name="Andreopoulos B."/>
            <person name="Lu D."/>
            <person name="Skrede I."/>
            <person name="Drula E."/>
            <person name="Henrissat B."/>
            <person name="Morin E."/>
            <person name="Kohler A."/>
            <person name="Barry K."/>
            <person name="LaButti K."/>
            <person name="Morin E."/>
            <person name="Salamov A."/>
            <person name="Lipzen A."/>
            <person name="Mereny Z."/>
            <person name="Hegedus B."/>
            <person name="Baldrian P."/>
            <person name="Stursova M."/>
            <person name="Weitz H."/>
            <person name="Taylor A."/>
            <person name="Grigoriev I.V."/>
            <person name="Nagy L.G."/>
            <person name="Martin F."/>
            <person name="Kauserud H."/>
        </authorList>
    </citation>
    <scope>NUCLEOTIDE SEQUENCE</scope>
    <source>
        <strain evidence="2">CBHHK002</strain>
    </source>
</reference>
<keyword evidence="3" id="KW-1185">Reference proteome</keyword>
<feature type="compositionally biased region" description="Basic residues" evidence="1">
    <location>
        <begin position="55"/>
        <end position="70"/>
    </location>
</feature>